<dbReference type="Pfam" id="PF02423">
    <property type="entry name" value="OCD_Mu_crystall"/>
    <property type="match status" value="1"/>
</dbReference>
<dbReference type="STRING" id="1893.SAMN02787144_1013125"/>
<dbReference type="GO" id="GO:0005737">
    <property type="term" value="C:cytoplasm"/>
    <property type="evidence" value="ECO:0007669"/>
    <property type="project" value="TreeGrafter"/>
</dbReference>
<protein>
    <submittedName>
        <fullName evidence="1">Ornithine cyclodeaminase</fullName>
    </submittedName>
</protein>
<dbReference type="RefSeq" id="WP_072486986.1">
    <property type="nucleotide sequence ID" value="NZ_CP108276.1"/>
</dbReference>
<dbReference type="InterPro" id="IPR023401">
    <property type="entry name" value="ODC_N"/>
</dbReference>
<dbReference type="InterPro" id="IPR003462">
    <property type="entry name" value="ODC_Mu_crystall"/>
</dbReference>
<dbReference type="AlphaFoldDB" id="A0A1K2DBW7"/>
<dbReference type="Gene3D" id="3.30.1780.10">
    <property type="entry name" value="ornithine cyclodeaminase, domain 1"/>
    <property type="match status" value="1"/>
</dbReference>
<dbReference type="InterPro" id="IPR036291">
    <property type="entry name" value="NAD(P)-bd_dom_sf"/>
</dbReference>
<dbReference type="EMBL" id="FPJO01000013">
    <property type="protein sequence ID" value="SFY20579.1"/>
    <property type="molecule type" value="Genomic_DNA"/>
</dbReference>
<reference evidence="1 2" key="1">
    <citation type="submission" date="2016-11" db="EMBL/GenBank/DDBJ databases">
        <authorList>
            <person name="Jaros S."/>
            <person name="Januszkiewicz K."/>
            <person name="Wedrychowicz H."/>
        </authorList>
    </citation>
    <scope>NUCLEOTIDE SEQUENCE [LARGE SCALE GENOMIC DNA]</scope>
    <source>
        <strain evidence="1 2">OK807</strain>
    </source>
</reference>
<dbReference type="PIRSF" id="PIRSF001439">
    <property type="entry name" value="CryM"/>
    <property type="match status" value="1"/>
</dbReference>
<evidence type="ECO:0000313" key="1">
    <source>
        <dbReference type="EMBL" id="SFY20579.1"/>
    </source>
</evidence>
<dbReference type="Gene3D" id="3.40.50.720">
    <property type="entry name" value="NAD(P)-binding Rossmann-like Domain"/>
    <property type="match status" value="1"/>
</dbReference>
<dbReference type="Proteomes" id="UP000181909">
    <property type="component" value="Unassembled WGS sequence"/>
</dbReference>
<sequence length="357" mass="37750">MDFEQHPDSHFRYLTRADVIEAARDVDIVAAVAEALRLHSAGQSVLPEEAYLGWTTPQGDSARLLAMPGALAQEGRPPVIGMKTINASIGNPGRGIPRSQGFTLLLDPETARPLALMEAAYISAMRTAAVTALAVRHLAVAEPSGLALLGCGALAQAHIALLLRTVPTLRRIALYDVAPDRAKSVAHHIASLPGAADIETVVADGPREAVRDAELVVPVTTVTEGYIEPDWLRPGALVCHVSLDDLTEASVLSAGTVIVDDWSLVRDDPRRLLGRMYRAGTLLGPDGTPRQGVTARPGARPVDGTLGDVLAGRHPGRRDQDEIVISNPFGMSILDVAVADRIHARAEAAGLGARLTL</sequence>
<organism evidence="1 2">
    <name type="scientific">Streptomyces atratus</name>
    <dbReference type="NCBI Taxonomy" id="1893"/>
    <lineage>
        <taxon>Bacteria</taxon>
        <taxon>Bacillati</taxon>
        <taxon>Actinomycetota</taxon>
        <taxon>Actinomycetes</taxon>
        <taxon>Kitasatosporales</taxon>
        <taxon>Streptomycetaceae</taxon>
        <taxon>Streptomyces</taxon>
    </lineage>
</organism>
<gene>
    <name evidence="1" type="ORF">SAMN02787144_1013125</name>
</gene>
<evidence type="ECO:0000313" key="2">
    <source>
        <dbReference type="Proteomes" id="UP000181909"/>
    </source>
</evidence>
<proteinExistence type="predicted"/>
<accession>A0A1K2DBW7</accession>
<dbReference type="OrthoDB" id="3396397at2"/>
<name>A0A1K2DBW7_STRAR</name>
<dbReference type="PANTHER" id="PTHR13812:SF19">
    <property type="entry name" value="KETIMINE REDUCTASE MU-CRYSTALLIN"/>
    <property type="match status" value="1"/>
</dbReference>
<dbReference type="PANTHER" id="PTHR13812">
    <property type="entry name" value="KETIMINE REDUCTASE MU-CRYSTALLIN"/>
    <property type="match status" value="1"/>
</dbReference>
<dbReference type="SUPFAM" id="SSF51735">
    <property type="entry name" value="NAD(P)-binding Rossmann-fold domains"/>
    <property type="match status" value="1"/>
</dbReference>